<evidence type="ECO:0000313" key="12">
    <source>
        <dbReference type="EMBL" id="RBP97977.1"/>
    </source>
</evidence>
<feature type="domain" description="GHMP kinase C-terminal" evidence="11">
    <location>
        <begin position="243"/>
        <end position="323"/>
    </location>
</feature>
<dbReference type="GO" id="GO:0004496">
    <property type="term" value="F:mevalonate kinase activity"/>
    <property type="evidence" value="ECO:0007669"/>
    <property type="project" value="InterPro"/>
</dbReference>
<keyword evidence="2" id="KW-0444">Lipid biosynthesis</keyword>
<evidence type="ECO:0000256" key="6">
    <source>
        <dbReference type="ARBA" id="ARBA00022840"/>
    </source>
</evidence>
<evidence type="ECO:0000256" key="1">
    <source>
        <dbReference type="ARBA" id="ARBA00022490"/>
    </source>
</evidence>
<evidence type="ECO:0000256" key="9">
    <source>
        <dbReference type="ARBA" id="ARBA00029438"/>
    </source>
</evidence>
<dbReference type="InterPro" id="IPR036554">
    <property type="entry name" value="GHMP_kinase_C_sf"/>
</dbReference>
<evidence type="ECO:0000256" key="5">
    <source>
        <dbReference type="ARBA" id="ARBA00022777"/>
    </source>
</evidence>
<keyword evidence="1" id="KW-0963">Cytoplasm</keyword>
<dbReference type="PRINTS" id="PR00959">
    <property type="entry name" value="MEVGALKINASE"/>
</dbReference>
<organism evidence="12 13">
    <name type="scientific">Bifidobacterium aemilianum</name>
    <dbReference type="NCBI Taxonomy" id="2493120"/>
    <lineage>
        <taxon>Bacteria</taxon>
        <taxon>Bacillati</taxon>
        <taxon>Actinomycetota</taxon>
        <taxon>Actinomycetes</taxon>
        <taxon>Bifidobacteriales</taxon>
        <taxon>Bifidobacteriaceae</taxon>
        <taxon>Bifidobacterium</taxon>
    </lineage>
</organism>
<dbReference type="Proteomes" id="UP000252530">
    <property type="component" value="Unassembled WGS sequence"/>
</dbReference>
<dbReference type="SUPFAM" id="SSF55060">
    <property type="entry name" value="GHMP Kinase, C-terminal domain"/>
    <property type="match status" value="1"/>
</dbReference>
<keyword evidence="7" id="KW-0460">Magnesium</keyword>
<keyword evidence="6" id="KW-0067">ATP-binding</keyword>
<dbReference type="InterPro" id="IPR020568">
    <property type="entry name" value="Ribosomal_Su5_D2-typ_SF"/>
</dbReference>
<dbReference type="GO" id="GO:0005829">
    <property type="term" value="C:cytosol"/>
    <property type="evidence" value="ECO:0007669"/>
    <property type="project" value="TreeGrafter"/>
</dbReference>
<evidence type="ECO:0000256" key="4">
    <source>
        <dbReference type="ARBA" id="ARBA00022741"/>
    </source>
</evidence>
<dbReference type="SUPFAM" id="SSF54211">
    <property type="entry name" value="Ribosomal protein S5 domain 2-like"/>
    <property type="match status" value="1"/>
</dbReference>
<keyword evidence="3" id="KW-0808">Transferase</keyword>
<keyword evidence="4" id="KW-0547">Nucleotide-binding</keyword>
<sequence length="334" mass="34777">MHEAGPAGELRHEGDLPHSGYGQTWAKTILMGEHSVVYGHPALALPLRDLKMQAWVTPVSQGSEPMLKALDYEGPLEASGDRFAGLRRALEVTLDFVEQKGYGPRAEHGFSIRTVSDFPAGRGLGSSAAAAGAVIHAILDAYDAMVRVSREQLLSLTNQAEIVTHGHPSGLDAATTSGQDPVLFDHGNMEEISLHGSGYLVIADTGVAGSTKEAVEGVRSSYEKDPARIGGILSSLGDQASAAIKDLESGAMSRLGGRMDQAQILLDSLNVGHPTLDRLVGVARSCGALGAKLTGGGLGGCMLALAPDAACADRIRAGLTDQGATEVWIHQMAA</sequence>
<evidence type="ECO:0000256" key="8">
    <source>
        <dbReference type="ARBA" id="ARBA00023098"/>
    </source>
</evidence>
<dbReference type="UniPathway" id="UPA00057">
    <property type="reaction ID" value="UER00098"/>
</dbReference>
<comment type="caution">
    <text evidence="12">The sequence shown here is derived from an EMBL/GenBank/DDBJ whole genome shotgun (WGS) entry which is preliminary data.</text>
</comment>
<dbReference type="InterPro" id="IPR014721">
    <property type="entry name" value="Ribsml_uS5_D2-typ_fold_subgr"/>
</dbReference>
<dbReference type="EMBL" id="PDCG01000003">
    <property type="protein sequence ID" value="RBP97977.1"/>
    <property type="molecule type" value="Genomic_DNA"/>
</dbReference>
<name>A0A366K9H4_9BIFI</name>
<dbReference type="Pfam" id="PF08544">
    <property type="entry name" value="GHMP_kinases_C"/>
    <property type="match status" value="1"/>
</dbReference>
<dbReference type="InterPro" id="IPR013750">
    <property type="entry name" value="GHMP_kinase_C_dom"/>
</dbReference>
<dbReference type="Gene3D" id="3.30.70.890">
    <property type="entry name" value="GHMP kinase, C-terminal domain"/>
    <property type="match status" value="1"/>
</dbReference>
<comment type="pathway">
    <text evidence="9">Isoprenoid biosynthesis; isopentenyl diphosphate biosynthesis via mevalonate pathway; isopentenyl diphosphate from (R)-mevalonate: step 1/3.</text>
</comment>
<dbReference type="InterPro" id="IPR006204">
    <property type="entry name" value="GHMP_kinase_N_dom"/>
</dbReference>
<dbReference type="AlphaFoldDB" id="A0A366K9H4"/>
<evidence type="ECO:0000256" key="7">
    <source>
        <dbReference type="ARBA" id="ARBA00022842"/>
    </source>
</evidence>
<dbReference type="GO" id="GO:0005524">
    <property type="term" value="F:ATP binding"/>
    <property type="evidence" value="ECO:0007669"/>
    <property type="project" value="UniProtKB-KW"/>
</dbReference>
<accession>A0A366K9H4</accession>
<keyword evidence="13" id="KW-1185">Reference proteome</keyword>
<keyword evidence="5 12" id="KW-0418">Kinase</keyword>
<protein>
    <submittedName>
        <fullName evidence="12">Mevalonate kinase</fullName>
    </submittedName>
</protein>
<evidence type="ECO:0000313" key="13">
    <source>
        <dbReference type="Proteomes" id="UP000252530"/>
    </source>
</evidence>
<evidence type="ECO:0000259" key="10">
    <source>
        <dbReference type="Pfam" id="PF00288"/>
    </source>
</evidence>
<evidence type="ECO:0000256" key="3">
    <source>
        <dbReference type="ARBA" id="ARBA00022679"/>
    </source>
</evidence>
<evidence type="ECO:0000259" key="11">
    <source>
        <dbReference type="Pfam" id="PF08544"/>
    </source>
</evidence>
<dbReference type="Pfam" id="PF00288">
    <property type="entry name" value="GHMP_kinases_N"/>
    <property type="match status" value="1"/>
</dbReference>
<dbReference type="NCBIfam" id="TIGR00549">
    <property type="entry name" value="mevalon_kin"/>
    <property type="match status" value="1"/>
</dbReference>
<dbReference type="InterPro" id="IPR006205">
    <property type="entry name" value="Mev_gal_kin"/>
</dbReference>
<dbReference type="PANTHER" id="PTHR43290:SF2">
    <property type="entry name" value="MEVALONATE KINASE"/>
    <property type="match status" value="1"/>
</dbReference>
<dbReference type="Gene3D" id="3.30.230.10">
    <property type="match status" value="1"/>
</dbReference>
<keyword evidence="8" id="KW-0443">Lipid metabolism</keyword>
<gene>
    <name evidence="12" type="primary">mvk</name>
    <name evidence="12" type="ORF">CRD60_04845</name>
</gene>
<dbReference type="PANTHER" id="PTHR43290">
    <property type="entry name" value="MEVALONATE KINASE"/>
    <property type="match status" value="1"/>
</dbReference>
<feature type="domain" description="GHMP kinase N-terminal" evidence="10">
    <location>
        <begin position="101"/>
        <end position="174"/>
    </location>
</feature>
<proteinExistence type="predicted"/>
<dbReference type="GO" id="GO:0019287">
    <property type="term" value="P:isopentenyl diphosphate biosynthetic process, mevalonate pathway"/>
    <property type="evidence" value="ECO:0007669"/>
    <property type="project" value="UniProtKB-UniPathway"/>
</dbReference>
<reference evidence="12 13" key="1">
    <citation type="submission" date="2017-10" db="EMBL/GenBank/DDBJ databases">
        <title>Bifidobacterium xylocopum sp. nov. and Bifidobacterium aemilianum sp. nov., from the carpenter bee (Xylocopa violacea) digestive tract.</title>
        <authorList>
            <person name="Alberoni D."/>
            <person name="Baffoni L."/>
            <person name="Di Gioia D."/>
            <person name="Gaggia F."/>
            <person name="Biavati B."/>
        </authorList>
    </citation>
    <scope>NUCLEOTIDE SEQUENCE [LARGE SCALE GENOMIC DNA]</scope>
    <source>
        <strain evidence="12 13">XV10</strain>
    </source>
</reference>
<dbReference type="OrthoDB" id="9764892at2"/>
<evidence type="ECO:0000256" key="2">
    <source>
        <dbReference type="ARBA" id="ARBA00022516"/>
    </source>
</evidence>